<proteinExistence type="predicted"/>
<evidence type="ECO:0000313" key="4">
    <source>
        <dbReference type="Proteomes" id="UP000887320"/>
    </source>
</evidence>
<name>A0A8X8GFG2_ACIGI</name>
<protein>
    <submittedName>
        <fullName evidence="3">Uncharacterized protein</fullName>
    </submittedName>
</protein>
<feature type="transmembrane region" description="Helical" evidence="2">
    <location>
        <begin position="302"/>
        <end position="321"/>
    </location>
</feature>
<sequence length="356" mass="40985">MFRKGTVTFFDNDLGQGLIELSDHQQVVFKLEDFSNQLLLPQIGERIKCVVLEQSDGLFAKFIVRLDHKNYVNDQNKSSVSHLYSENAYEHIRNVRKALKKRRVLADEGLLPPQIKTQAKQASLPDTILDIDLVVADQKVTVIEPIQTIINDPAIEEWGGDLNQAKEIEPVTQTQVDLSIKVIQNTELKDETHTFDNIKPVEEIHAIAVVDVAEANQNIEIVEGEQSPALLSSLDVVEDGQNFKGDNLYFNSQIDRQLLEKHMDLTAFQRLIQKLKVKFLYSKRKQAVKKIRSEKRKTLNPWVAIVAVVIFIAVSSVMYAMDRYKQYKVEAEMRLQQYQQEQKDKIKQQKRKAYSH</sequence>
<reference evidence="3" key="1">
    <citation type="submission" date="2021-07" db="EMBL/GenBank/DDBJ databases">
        <authorList>
            <person name="Fernandez M."/>
            <person name="Pereira P."/>
            <person name="Torres Tejerizo G.A."/>
            <person name="Gonzalez P."/>
            <person name="Agostini E."/>
        </authorList>
    </citation>
    <scope>NUCLEOTIDE SEQUENCE</scope>
    <source>
        <strain evidence="3">SFC 500-1A</strain>
    </source>
</reference>
<dbReference type="Proteomes" id="UP000887320">
    <property type="component" value="Unassembled WGS sequence"/>
</dbReference>
<comment type="caution">
    <text evidence="3">The sequence shown here is derived from an EMBL/GenBank/DDBJ whole genome shotgun (WGS) entry which is preliminary data.</text>
</comment>
<evidence type="ECO:0000256" key="1">
    <source>
        <dbReference type="SAM" id="Coils"/>
    </source>
</evidence>
<keyword evidence="1" id="KW-0175">Coiled coil</keyword>
<keyword evidence="2" id="KW-1133">Transmembrane helix</keyword>
<dbReference type="AlphaFoldDB" id="A0A8X8GFG2"/>
<organism evidence="3 4">
    <name type="scientific">Acinetobacter guillouiae</name>
    <name type="common">Acinetobacter genomosp. 11</name>
    <dbReference type="NCBI Taxonomy" id="106649"/>
    <lineage>
        <taxon>Bacteria</taxon>
        <taxon>Pseudomonadati</taxon>
        <taxon>Pseudomonadota</taxon>
        <taxon>Gammaproteobacteria</taxon>
        <taxon>Moraxellales</taxon>
        <taxon>Moraxellaceae</taxon>
        <taxon>Acinetobacter</taxon>
    </lineage>
</organism>
<evidence type="ECO:0000256" key="2">
    <source>
        <dbReference type="SAM" id="Phobius"/>
    </source>
</evidence>
<keyword evidence="2" id="KW-0812">Transmembrane</keyword>
<dbReference type="EMBL" id="JAHWXT010000001">
    <property type="protein sequence ID" value="MCF0263160.1"/>
    <property type="molecule type" value="Genomic_DNA"/>
</dbReference>
<gene>
    <name evidence="3" type="ORF">KW868_01540</name>
</gene>
<accession>A0A8X8GFG2</accession>
<dbReference type="RefSeq" id="WP_234622528.1">
    <property type="nucleotide sequence ID" value="NZ_JAHWXT010000001.1"/>
</dbReference>
<feature type="coiled-coil region" evidence="1">
    <location>
        <begin position="321"/>
        <end position="348"/>
    </location>
</feature>
<keyword evidence="2" id="KW-0472">Membrane</keyword>
<evidence type="ECO:0000313" key="3">
    <source>
        <dbReference type="EMBL" id="MCF0263160.1"/>
    </source>
</evidence>